<evidence type="ECO:0000313" key="1">
    <source>
        <dbReference type="EMBL" id="OUY09078.1"/>
    </source>
</evidence>
<organism evidence="1 2">
    <name type="scientific">Acinetobacter populi</name>
    <dbReference type="NCBI Taxonomy" id="1582270"/>
    <lineage>
        <taxon>Bacteria</taxon>
        <taxon>Pseudomonadati</taxon>
        <taxon>Pseudomonadota</taxon>
        <taxon>Gammaproteobacteria</taxon>
        <taxon>Moraxellales</taxon>
        <taxon>Moraxellaceae</taxon>
        <taxon>Acinetobacter</taxon>
    </lineage>
</organism>
<keyword evidence="2" id="KW-1185">Reference proteome</keyword>
<accession>A0A1Z9Z3J7</accession>
<dbReference type="EMBL" id="NEXX01000001">
    <property type="protein sequence ID" value="OUY09078.1"/>
    <property type="molecule type" value="Genomic_DNA"/>
</dbReference>
<proteinExistence type="predicted"/>
<gene>
    <name evidence="1" type="ORF">CAP51_05635</name>
</gene>
<dbReference type="OrthoDB" id="6710687at2"/>
<name>A0A1Z9Z3J7_9GAMM</name>
<protein>
    <submittedName>
        <fullName evidence="1">Uncharacterized protein</fullName>
    </submittedName>
</protein>
<reference evidence="1 2" key="1">
    <citation type="submission" date="2017-05" db="EMBL/GenBank/DDBJ databases">
        <title>Acinetobacter populi ANC 5415 (= PBJ7), whole genome shotgun sequencing project.</title>
        <authorList>
            <person name="Nemec A."/>
            <person name="Radolfova-Krizova L."/>
        </authorList>
    </citation>
    <scope>NUCLEOTIDE SEQUENCE [LARGE SCALE GENOMIC DNA]</scope>
    <source>
        <strain evidence="1 2">PBJ7</strain>
    </source>
</reference>
<evidence type="ECO:0000313" key="2">
    <source>
        <dbReference type="Proteomes" id="UP000196536"/>
    </source>
</evidence>
<dbReference type="AlphaFoldDB" id="A0A1Z9Z3J7"/>
<dbReference type="Proteomes" id="UP000196536">
    <property type="component" value="Unassembled WGS sequence"/>
</dbReference>
<comment type="caution">
    <text evidence="1">The sequence shown here is derived from an EMBL/GenBank/DDBJ whole genome shotgun (WGS) entry which is preliminary data.</text>
</comment>
<dbReference type="RefSeq" id="WP_087619735.1">
    <property type="nucleotide sequence ID" value="NZ_NEXX01000001.1"/>
</dbReference>
<sequence length="92" mass="11092">MGQMVYTLDDIKDRYLDFLQKSDCPKIENLTNWGRNRFFLSTYFAVKHCHHTSSKIWIEFNARTYDLDITQAPDFLDQHNYIAWLQQHFLTA</sequence>